<evidence type="ECO:0000256" key="2">
    <source>
        <dbReference type="ARBA" id="ARBA00009150"/>
    </source>
</evidence>
<evidence type="ECO:0000256" key="7">
    <source>
        <dbReference type="ARBA" id="ARBA00023034"/>
    </source>
</evidence>
<keyword evidence="7" id="KW-0333">Golgi apparatus</keyword>
<evidence type="ECO:0000256" key="11">
    <source>
        <dbReference type="SAM" id="MobiDB-lite"/>
    </source>
</evidence>
<evidence type="ECO:0000256" key="5">
    <source>
        <dbReference type="ARBA" id="ARBA00022553"/>
    </source>
</evidence>
<dbReference type="InterPro" id="IPR012501">
    <property type="entry name" value="Vps54_C"/>
</dbReference>
<evidence type="ECO:0000259" key="12">
    <source>
        <dbReference type="Pfam" id="PF07928"/>
    </source>
</evidence>
<dbReference type="GO" id="GO:0006896">
    <property type="term" value="P:Golgi to vacuole transport"/>
    <property type="evidence" value="ECO:0007669"/>
    <property type="project" value="TreeGrafter"/>
</dbReference>
<keyword evidence="15" id="KW-1185">Reference proteome</keyword>
<proteinExistence type="inferred from homology"/>
<feature type="compositionally biased region" description="Polar residues" evidence="11">
    <location>
        <begin position="533"/>
        <end position="552"/>
    </location>
</feature>
<name>A0A7L0U3N1_CHOAC</name>
<dbReference type="Gene3D" id="1.20.1280.130">
    <property type="match status" value="1"/>
</dbReference>
<dbReference type="GO" id="GO:0000938">
    <property type="term" value="C:GARP complex"/>
    <property type="evidence" value="ECO:0007669"/>
    <property type="project" value="InterPro"/>
</dbReference>
<feature type="compositionally biased region" description="Low complexity" evidence="11">
    <location>
        <begin position="558"/>
        <end position="573"/>
    </location>
</feature>
<comment type="similarity">
    <text evidence="2">Belongs to the VPS54 family.</text>
</comment>
<feature type="region of interest" description="Disordered" evidence="11">
    <location>
        <begin position="31"/>
        <end position="53"/>
    </location>
</feature>
<sequence length="977" mass="110952">MASSHSSSPVPQSNSSDAFFKKEMDATKRFRPVQSLPDVCPKEPTGDPSNLCDSPSLVADQHRWTIYHSKVNLPAALNDPRLAKRESDFFTKTWGVDFVDTEVTPSFYLPQITKEHFALYQQEITPREKVHERSKNIYTPKDTFDRTLLHTHDKSRTDLEQVPKIFMKPDFALEDSLTFNAVLPWSHFSTAGGKGNRDAASSKLLQEKLSHYLDIVEVNIAHQISLRSEAFFHAMTSQHELQDYLRKTSQAVKLLREKISKIDKVMCEGSLRVLRLSLTRSNCIKAYNKLKLMATVHQTQPTVQLLLSTSEFVGALDLIATTQEVLQQELQGIHSFRHLGSQLCELEKLIDKMMIAEFATYARNDLNRPLEDDCQILEEERLVSLVFGLLKQRKLNFYEMYGDEMIITAKNIIKQCVVNTVSQIEEIDTEVVVKLADQMRMMNFPQWFDLLKNIFSKFTIFLKRIKATLNTIRSVVFLVLDKNQKTRDLEDTLQKNSAKDSTVDTEVAYLTHEGMFISDAFSEGDLPPVAAADTTSQRNTSPNSEPCSSDSVSEPDCTTDSSSSKEQTSSSVTPGGVEMMISDDMKLTDLELVRLANNIQELLYNASDICHDRSVKFLMARAKDGFLEKLNSNEFVALSRLMEGFILDTEQICGRKSTSLRGALQSQANRFVNRFHEERKTKLSLLLDNERWKQAEVPAEFQDLVDSVSDGRISLPEKKPAATEERKPTEFLIVEGQKYATVGTVLLLIRIILEYCQCVDNIPSITTDMLTRLSDLLKYFNSRSCQLVLGAGALQVVGLKTITTKNLALSSRCLQLIVHYIPIIRAHFEARLQPKQFSMLRHFDHITKDYHDHIAEISAKLVAIMDSLFDKLLSKYEVKAPVPSACFRNICKQMAKMHEAIYDLLPEEQTQMLFLRINASYKLHLKRQLAHLNVVNDGGPLNGLVTSDVAFYTGNLQALKGLNNLDLNMAEIWEQKR</sequence>
<comment type="caution">
    <text evidence="14">The sequence shown here is derived from an EMBL/GenBank/DDBJ whole genome shotgun (WGS) entry which is preliminary data.</text>
</comment>
<evidence type="ECO:0000259" key="13">
    <source>
        <dbReference type="Pfam" id="PF10475"/>
    </source>
</evidence>
<organism evidence="14 15">
    <name type="scientific">Chordeiles acutipennis</name>
    <name type="common">Lesser nighthawk</name>
    <name type="synonym">Caprimulgus acutipennis</name>
    <dbReference type="NCBI Taxonomy" id="118183"/>
    <lineage>
        <taxon>Eukaryota</taxon>
        <taxon>Metazoa</taxon>
        <taxon>Chordata</taxon>
        <taxon>Craniata</taxon>
        <taxon>Vertebrata</taxon>
        <taxon>Euteleostomi</taxon>
        <taxon>Archelosauria</taxon>
        <taxon>Archosauria</taxon>
        <taxon>Dinosauria</taxon>
        <taxon>Saurischia</taxon>
        <taxon>Theropoda</taxon>
        <taxon>Coelurosauria</taxon>
        <taxon>Aves</taxon>
        <taxon>Neognathae</taxon>
        <taxon>Neoaves</taxon>
        <taxon>Strisores</taxon>
        <taxon>Caprimulgiformes</taxon>
        <taxon>Caprimulgidae</taxon>
        <taxon>Chordeilinae</taxon>
        <taxon>Chordeiles</taxon>
    </lineage>
</organism>
<dbReference type="Pfam" id="PF10475">
    <property type="entry name" value="Vps54_N"/>
    <property type="match status" value="1"/>
</dbReference>
<evidence type="ECO:0000256" key="6">
    <source>
        <dbReference type="ARBA" id="ARBA00022927"/>
    </source>
</evidence>
<keyword evidence="4" id="KW-0813">Transport</keyword>
<feature type="non-terminal residue" evidence="14">
    <location>
        <position position="1"/>
    </location>
</feature>
<evidence type="ECO:0000256" key="10">
    <source>
        <dbReference type="ARBA" id="ARBA00063265"/>
    </source>
</evidence>
<dbReference type="Proteomes" id="UP000568556">
    <property type="component" value="Unassembled WGS sequence"/>
</dbReference>
<dbReference type="PANTHER" id="PTHR12965">
    <property type="entry name" value="VACUOLAR PROTEIN SORTING 54"/>
    <property type="match status" value="1"/>
</dbReference>
<dbReference type="GO" id="GO:0015031">
    <property type="term" value="P:protein transport"/>
    <property type="evidence" value="ECO:0007669"/>
    <property type="project" value="UniProtKB-KW"/>
</dbReference>
<feature type="domain" description="Vacuolar protein sorting-associated protein 54 C-terminal" evidence="12">
    <location>
        <begin position="737"/>
        <end position="866"/>
    </location>
</feature>
<keyword evidence="8" id="KW-0175">Coiled coil</keyword>
<comment type="subunit">
    <text evidence="10">Component of the Golgi-associated retrograde protein (GARP) complex, also called VFT (VPS fifty-three) complex, composed of VPS51, VPS52, VPS53 and VPS54. EIPR1 interacts with GARP complex and mediates its recruitment to the trans-Golgi network. Interacts with VPS51 in an EIPR1-independent manner.</text>
</comment>
<dbReference type="Pfam" id="PF07928">
    <property type="entry name" value="Vps54"/>
    <property type="match status" value="1"/>
</dbReference>
<evidence type="ECO:0000256" key="9">
    <source>
        <dbReference type="ARBA" id="ARBA00058043"/>
    </source>
</evidence>
<dbReference type="EMBL" id="VXAQ01000301">
    <property type="protein sequence ID" value="NXL60570.1"/>
    <property type="molecule type" value="Genomic_DNA"/>
</dbReference>
<gene>
    <name evidence="14" type="primary">Vps54</name>
    <name evidence="14" type="ORF">CHOACU_R03707</name>
</gene>
<dbReference type="InterPro" id="IPR039745">
    <property type="entry name" value="Vps54"/>
</dbReference>
<dbReference type="GO" id="GO:0019905">
    <property type="term" value="F:syntaxin binding"/>
    <property type="evidence" value="ECO:0007669"/>
    <property type="project" value="TreeGrafter"/>
</dbReference>
<evidence type="ECO:0000313" key="14">
    <source>
        <dbReference type="EMBL" id="NXL60570.1"/>
    </source>
</evidence>
<evidence type="ECO:0000313" key="15">
    <source>
        <dbReference type="Proteomes" id="UP000568556"/>
    </source>
</evidence>
<feature type="region of interest" description="Disordered" evidence="11">
    <location>
        <begin position="528"/>
        <end position="577"/>
    </location>
</feature>
<protein>
    <recommendedName>
        <fullName evidence="3">Vacuolar protein sorting-associated protein 54</fullName>
    </recommendedName>
</protein>
<dbReference type="GO" id="GO:0005829">
    <property type="term" value="C:cytosol"/>
    <property type="evidence" value="ECO:0007669"/>
    <property type="project" value="GOC"/>
</dbReference>
<feature type="domain" description="Vacuolar protein sorting-associated protein 54 N-terminal" evidence="13">
    <location>
        <begin position="207"/>
        <end position="354"/>
    </location>
</feature>
<dbReference type="Gene3D" id="6.10.250.860">
    <property type="match status" value="1"/>
</dbReference>
<feature type="non-terminal residue" evidence="14">
    <location>
        <position position="977"/>
    </location>
</feature>
<evidence type="ECO:0000256" key="4">
    <source>
        <dbReference type="ARBA" id="ARBA00022448"/>
    </source>
</evidence>
<dbReference type="OrthoDB" id="10259024at2759"/>
<comment type="subcellular location">
    <subcellularLocation>
        <location evidence="1">Golgi apparatus</location>
        <location evidence="1">trans-Golgi network</location>
    </subcellularLocation>
</comment>
<evidence type="ECO:0000256" key="1">
    <source>
        <dbReference type="ARBA" id="ARBA00004601"/>
    </source>
</evidence>
<keyword evidence="6" id="KW-0653">Protein transport</keyword>
<dbReference type="PANTHER" id="PTHR12965:SF0">
    <property type="entry name" value="VACUOLAR PROTEIN SORTING-ASSOCIATED PROTEIN 54"/>
    <property type="match status" value="1"/>
</dbReference>
<dbReference type="FunFam" id="1.20.1280.130:FF:000001">
    <property type="entry name" value="Vacuolar protein sorting-associated protein 54"/>
    <property type="match status" value="1"/>
</dbReference>
<evidence type="ECO:0000256" key="8">
    <source>
        <dbReference type="ARBA" id="ARBA00023054"/>
    </source>
</evidence>
<dbReference type="GO" id="GO:0042147">
    <property type="term" value="P:retrograde transport, endosome to Golgi"/>
    <property type="evidence" value="ECO:0007669"/>
    <property type="project" value="InterPro"/>
</dbReference>
<evidence type="ECO:0000256" key="3">
    <source>
        <dbReference type="ARBA" id="ARBA00017665"/>
    </source>
</evidence>
<comment type="function">
    <text evidence="9">Acts as a component of the GARP complex that is involved in retrograde transport from early and late endosomes to the trans-Golgi network (TGN). The GARP complex is required for the maintenance of the cycling of mannose 6-phosphate receptors between the TGN and endosomes, this cycling is necessary for proper lysosomal sorting of acid hydrolases such as CTSD. Within the GARP complex, required to tether the complex to the TGN. Not involved in endocytic recycling.</text>
</comment>
<keyword evidence="5" id="KW-0597">Phosphoprotein</keyword>
<dbReference type="InterPro" id="IPR019515">
    <property type="entry name" value="VPS54_N"/>
</dbReference>
<reference evidence="14 15" key="1">
    <citation type="submission" date="2019-09" db="EMBL/GenBank/DDBJ databases">
        <title>Bird 10,000 Genomes (B10K) Project - Family phase.</title>
        <authorList>
            <person name="Zhang G."/>
        </authorList>
    </citation>
    <scope>NUCLEOTIDE SEQUENCE [LARGE SCALE GENOMIC DNA]</scope>
    <source>
        <strain evidence="14">B10K-DU-008-62</strain>
        <tissue evidence="14">Mixed tissue sample</tissue>
    </source>
</reference>
<dbReference type="AlphaFoldDB" id="A0A7L0U3N1"/>
<accession>A0A7L0U3N1</accession>